<dbReference type="NCBIfam" id="TIGR00121">
    <property type="entry name" value="birA_ligase"/>
    <property type="match status" value="1"/>
</dbReference>
<accession>A0A540NEF9</accession>
<comment type="similarity">
    <text evidence="1">Belongs to the biotin--protein ligase family.</text>
</comment>
<dbReference type="STRING" id="106549.A0A540NEF9"/>
<keyword evidence="5" id="KW-1185">Reference proteome</keyword>
<dbReference type="AlphaFoldDB" id="A0A540NEF9"/>
<dbReference type="GO" id="GO:0005737">
    <property type="term" value="C:cytoplasm"/>
    <property type="evidence" value="ECO:0007669"/>
    <property type="project" value="TreeGrafter"/>
</dbReference>
<protein>
    <recommendedName>
        <fullName evidence="3">BPL/LPL catalytic domain-containing protein</fullName>
    </recommendedName>
</protein>
<evidence type="ECO:0000256" key="2">
    <source>
        <dbReference type="ARBA" id="ARBA00022598"/>
    </source>
</evidence>
<keyword evidence="2" id="KW-0436">Ligase</keyword>
<name>A0A540NEF9_MALBA</name>
<sequence length="483" mass="54192">MPFASTSSLGFSTIRSSLKKAIFSKKATCSLSLPAAFASAMDGNSNCKLVLCGKSPPENEIAIALKSSNALKLPESTEISILLQSEFEKPVKEDAFGVDSFMTSLSTGRFGRFLLWSPRLPSTHDVVSNNFCELPVGAVCVADVQYKGRGRSKNVWESPQGCLLFSFTLQMEDGRVVPLIQYVVSLAVTEAIKYVCDKNGLPYIDVKIKWPNDLYLNGLKVGGILCTSTYKSKQFNVSAGVGLNVDNEKPTTCLNAFLRELSVTTYRFRREDVLATFFNKFEMLYEVFINQGFQSLEELYYRTWLHSGQRVIVQEKTEDQVVENVVTIQGLTSSGYLLAIGDDNQMCELHPDGNRDTPVFAFAGVGLNVDNEKPTTCLNAFLRELSVTTYRFRREDVLATFFNKFEMLYEVFINQGFQSLEELYYRTWLHSGQRVIVQEKTEDQVVENVVTIQGLTSSGYLLAIGDDNQMCELHPDGNRMDTW</sequence>
<dbReference type="PANTHER" id="PTHR12835:SF5">
    <property type="entry name" value="BIOTIN--PROTEIN LIGASE"/>
    <property type="match status" value="1"/>
</dbReference>
<comment type="caution">
    <text evidence="4">The sequence shown here is derived from an EMBL/GenBank/DDBJ whole genome shotgun (WGS) entry which is preliminary data.</text>
</comment>
<feature type="domain" description="BPL/LPL catalytic" evidence="3">
    <location>
        <begin position="99"/>
        <end position="289"/>
    </location>
</feature>
<evidence type="ECO:0000313" key="5">
    <source>
        <dbReference type="Proteomes" id="UP000315295"/>
    </source>
</evidence>
<gene>
    <name evidence="4" type="ORF">C1H46_005514</name>
</gene>
<dbReference type="CDD" id="cd16442">
    <property type="entry name" value="BPL"/>
    <property type="match status" value="1"/>
</dbReference>
<proteinExistence type="inferred from homology"/>
<evidence type="ECO:0000259" key="3">
    <source>
        <dbReference type="PROSITE" id="PS51733"/>
    </source>
</evidence>
<dbReference type="GO" id="GO:0004077">
    <property type="term" value="F:biotin--[biotin carboxyl-carrier protein] ligase activity"/>
    <property type="evidence" value="ECO:0007669"/>
    <property type="project" value="InterPro"/>
</dbReference>
<dbReference type="InterPro" id="IPR004408">
    <property type="entry name" value="Biotin_CoA_COase_ligase"/>
</dbReference>
<organism evidence="4 5">
    <name type="scientific">Malus baccata</name>
    <name type="common">Siberian crab apple</name>
    <name type="synonym">Pyrus baccata</name>
    <dbReference type="NCBI Taxonomy" id="106549"/>
    <lineage>
        <taxon>Eukaryota</taxon>
        <taxon>Viridiplantae</taxon>
        <taxon>Streptophyta</taxon>
        <taxon>Embryophyta</taxon>
        <taxon>Tracheophyta</taxon>
        <taxon>Spermatophyta</taxon>
        <taxon>Magnoliopsida</taxon>
        <taxon>eudicotyledons</taxon>
        <taxon>Gunneridae</taxon>
        <taxon>Pentapetalae</taxon>
        <taxon>rosids</taxon>
        <taxon>fabids</taxon>
        <taxon>Rosales</taxon>
        <taxon>Rosaceae</taxon>
        <taxon>Amygdaloideae</taxon>
        <taxon>Maleae</taxon>
        <taxon>Malus</taxon>
    </lineage>
</organism>
<dbReference type="Pfam" id="PF03099">
    <property type="entry name" value="BPL_LplA_LipB"/>
    <property type="match status" value="1"/>
</dbReference>
<dbReference type="EMBL" id="VIEB01000063">
    <property type="protein sequence ID" value="TQE08900.1"/>
    <property type="molecule type" value="Genomic_DNA"/>
</dbReference>
<dbReference type="Proteomes" id="UP000315295">
    <property type="component" value="Unassembled WGS sequence"/>
</dbReference>
<reference evidence="4 5" key="1">
    <citation type="journal article" date="2019" name="G3 (Bethesda)">
        <title>Sequencing of a Wild Apple (Malus baccata) Genome Unravels the Differences Between Cultivated and Wild Apple Species Regarding Disease Resistance and Cold Tolerance.</title>
        <authorList>
            <person name="Chen X."/>
        </authorList>
    </citation>
    <scope>NUCLEOTIDE SEQUENCE [LARGE SCALE GENOMIC DNA]</scope>
    <source>
        <strain evidence="5">cv. Shandingzi</strain>
        <tissue evidence="4">Leaves</tissue>
    </source>
</reference>
<dbReference type="PANTHER" id="PTHR12835">
    <property type="entry name" value="BIOTIN PROTEIN LIGASE"/>
    <property type="match status" value="1"/>
</dbReference>
<evidence type="ECO:0000313" key="4">
    <source>
        <dbReference type="EMBL" id="TQE08900.1"/>
    </source>
</evidence>
<dbReference type="Gene3D" id="3.30.930.10">
    <property type="entry name" value="Bira Bifunctional Protein, Domain 2"/>
    <property type="match status" value="1"/>
</dbReference>
<dbReference type="InterPro" id="IPR004143">
    <property type="entry name" value="BPL_LPL_catalytic"/>
</dbReference>
<dbReference type="PROSITE" id="PS51733">
    <property type="entry name" value="BPL_LPL_CATALYTIC"/>
    <property type="match status" value="1"/>
</dbReference>
<dbReference type="InterPro" id="IPR045864">
    <property type="entry name" value="aa-tRNA-synth_II/BPL/LPL"/>
</dbReference>
<evidence type="ECO:0000256" key="1">
    <source>
        <dbReference type="ARBA" id="ARBA00009934"/>
    </source>
</evidence>
<dbReference type="SUPFAM" id="SSF55681">
    <property type="entry name" value="Class II aaRS and biotin synthetases"/>
    <property type="match status" value="2"/>
</dbReference>